<accession>A0A916JRV0</accession>
<dbReference type="EMBL" id="OU343031">
    <property type="protein sequence ID" value="CAG7598341.1"/>
    <property type="molecule type" value="Genomic_DNA"/>
</dbReference>
<dbReference type="Proteomes" id="UP000693996">
    <property type="component" value="Chromosome"/>
</dbReference>
<organism evidence="1 2">
    <name type="scientific">Candidatus Vallotiella hemipterorum</name>
    <dbReference type="NCBI Taxonomy" id="1177213"/>
    <lineage>
        <taxon>Bacteria</taxon>
        <taxon>Pseudomonadati</taxon>
        <taxon>Pseudomonadota</taxon>
        <taxon>Betaproteobacteria</taxon>
        <taxon>Burkholderiales</taxon>
        <taxon>Burkholderiaceae</taxon>
        <taxon>Candidatus Vallotiella</taxon>
    </lineage>
</organism>
<protein>
    <submittedName>
        <fullName evidence="1">Uncharacterized protein</fullName>
    </submittedName>
</protein>
<gene>
    <name evidence="1" type="ORF">MYVALT_G_02580</name>
</gene>
<proteinExistence type="predicted"/>
<evidence type="ECO:0000313" key="1">
    <source>
        <dbReference type="EMBL" id="CAG7598341.1"/>
    </source>
</evidence>
<name>A0A916JRV0_9BURK</name>
<reference evidence="1" key="1">
    <citation type="submission" date="2021-06" db="EMBL/GenBank/DDBJ databases">
        <authorList>
            <person name="Szabo G."/>
        </authorList>
    </citation>
    <scope>NUCLEOTIDE SEQUENCE</scope>
    <source>
        <strain evidence="1">MYVALT</strain>
    </source>
</reference>
<sequence length="78" mass="9452">MISLKLPYKKFLRRRIIKSKRIRFFDMRLHQHNGGTIDLVRVYEPRYFNKQHVLKHSKIIFLFVLSNSLFKVFGSTQA</sequence>
<dbReference type="AlphaFoldDB" id="A0A916JRV0"/>
<dbReference type="KEGG" id="vtr:MYVALT_G_02580"/>
<evidence type="ECO:0000313" key="2">
    <source>
        <dbReference type="Proteomes" id="UP000693996"/>
    </source>
</evidence>
<keyword evidence="2" id="KW-1185">Reference proteome</keyword>